<proteinExistence type="predicted"/>
<evidence type="ECO:0000313" key="2">
    <source>
        <dbReference type="EMBL" id="KKN07705.1"/>
    </source>
</evidence>
<feature type="compositionally biased region" description="Basic and acidic residues" evidence="1">
    <location>
        <begin position="410"/>
        <end position="419"/>
    </location>
</feature>
<feature type="region of interest" description="Disordered" evidence="1">
    <location>
        <begin position="380"/>
        <end position="419"/>
    </location>
</feature>
<evidence type="ECO:0000256" key="1">
    <source>
        <dbReference type="SAM" id="MobiDB-lite"/>
    </source>
</evidence>
<organism evidence="2">
    <name type="scientific">marine sediment metagenome</name>
    <dbReference type="NCBI Taxonomy" id="412755"/>
    <lineage>
        <taxon>unclassified sequences</taxon>
        <taxon>metagenomes</taxon>
        <taxon>ecological metagenomes</taxon>
    </lineage>
</organism>
<feature type="non-terminal residue" evidence="2">
    <location>
        <position position="447"/>
    </location>
</feature>
<reference evidence="2" key="1">
    <citation type="journal article" date="2015" name="Nature">
        <title>Complex archaea that bridge the gap between prokaryotes and eukaryotes.</title>
        <authorList>
            <person name="Spang A."/>
            <person name="Saw J.H."/>
            <person name="Jorgensen S.L."/>
            <person name="Zaremba-Niedzwiedzka K."/>
            <person name="Martijn J."/>
            <person name="Lind A.E."/>
            <person name="van Eijk R."/>
            <person name="Schleper C."/>
            <person name="Guy L."/>
            <person name="Ettema T.J."/>
        </authorList>
    </citation>
    <scope>NUCLEOTIDE SEQUENCE</scope>
</reference>
<dbReference type="EMBL" id="LAZR01004538">
    <property type="protein sequence ID" value="KKN07705.1"/>
    <property type="molecule type" value="Genomic_DNA"/>
</dbReference>
<dbReference type="AlphaFoldDB" id="A0A0F9MK11"/>
<name>A0A0F9MK11_9ZZZZ</name>
<sequence>MVTARLPVTTLRLGIVKKVSQKFVECTLLGFPGENPIKCPITHPYVSNGGGFLSGIEPGTIVLLGIVSPNRRFIVCFIPTRRAYFEQDGIPNVPFYSTALPELEEGELLIKSSKSGTYINLLPDGSLLIDADIGDSEADLELSPSSKIFYTRVDNKYDFTEAGRRIEGIIKRDKNKNESSSDLKTINFLTGDIYEDLLSQIGRSPTDEVQNRTTTIIRGFTRNPALVEKREIVYEYANSFGVRNISAEANAMITSENVTGVENLTTTSGERNIRRTDVLNLNMYNYNHLIEKVEGTVVDLYGNVLDINRNIINIPDVTTLDIINGETTELQNLYRYMRRSIKYHFEINARKEIDGDEPSRQNISNYGKVHGRWSIDIDGEGQTKINIPSSSDTGNIPVPGRYFSSISDSNEERNSGQHRDENFIDIRMFEFGTESQQISNSEYAPVT</sequence>
<accession>A0A0F9MK11</accession>
<protein>
    <submittedName>
        <fullName evidence="2">Uncharacterized protein</fullName>
    </submittedName>
</protein>
<feature type="compositionally biased region" description="Polar residues" evidence="1">
    <location>
        <begin position="383"/>
        <end position="394"/>
    </location>
</feature>
<gene>
    <name evidence="2" type="ORF">LCGC14_1064190</name>
</gene>
<comment type="caution">
    <text evidence="2">The sequence shown here is derived from an EMBL/GenBank/DDBJ whole genome shotgun (WGS) entry which is preliminary data.</text>
</comment>